<dbReference type="AlphaFoldDB" id="A0A3R5XU33"/>
<accession>A0A3R5XU33</accession>
<gene>
    <name evidence="1" type="ORF">EQP59_07475</name>
</gene>
<proteinExistence type="predicted"/>
<dbReference type="InterPro" id="IPR025345">
    <property type="entry name" value="DUF4249"/>
</dbReference>
<dbReference type="EMBL" id="CP035107">
    <property type="protein sequence ID" value="QAR31186.1"/>
    <property type="molecule type" value="Genomic_DNA"/>
</dbReference>
<protein>
    <submittedName>
        <fullName evidence="1">DUF4249 domain-containing protein</fullName>
    </submittedName>
</protein>
<organism evidence="1 2">
    <name type="scientific">Ornithobacterium rhinotracheale</name>
    <dbReference type="NCBI Taxonomy" id="28251"/>
    <lineage>
        <taxon>Bacteria</taxon>
        <taxon>Pseudomonadati</taxon>
        <taxon>Bacteroidota</taxon>
        <taxon>Flavobacteriia</taxon>
        <taxon>Flavobacteriales</taxon>
        <taxon>Weeksellaceae</taxon>
        <taxon>Ornithobacterium</taxon>
    </lineage>
</organism>
<dbReference type="Proteomes" id="UP000287701">
    <property type="component" value="Chromosome"/>
</dbReference>
<evidence type="ECO:0000313" key="2">
    <source>
        <dbReference type="Proteomes" id="UP000287701"/>
    </source>
</evidence>
<reference evidence="1 2" key="1">
    <citation type="submission" date="2019-01" db="EMBL/GenBank/DDBJ databases">
        <title>Whole Genome of Ornithobacterium rhinotracheale FARPER-174b.</title>
        <authorList>
            <person name="Tataje-Lavanda L.A."/>
            <person name="Montalvan A."/>
            <person name="Montesinos R."/>
            <person name="Zimic M."/>
            <person name="Fernandez-Sanchez M."/>
            <person name="Fernandez-Diaz M."/>
        </authorList>
    </citation>
    <scope>NUCLEOTIDE SEQUENCE [LARGE SCALE GENOMIC DNA]</scope>
    <source>
        <strain evidence="1 2">FARPER-174b</strain>
    </source>
</reference>
<dbReference type="OrthoDB" id="1115009at2"/>
<sequence length="287" mass="32852">MKKYIFSLFSLLILNSCEDVFTQEITPPKEATEKKCVVMSYLSPGAIPGVGLQWSHPILEYNKNEIDVIRNAQATLRNKTTGESTNLAFDKNKQIYLRENEGFKIEENNTYQLIINIPNHREISAECTVPPQLNTEIQNIKMIPSIIDGKKHFEVSFEFKDHASSERNYYLASVKAYGRGVKESLKVQPFTNLNREGKNIVVHSEKVSRDFEGFSRIIVNLLLVDKNFYNYKRTVMQQIGNSDLDLEAFTEPVFVISNIHNGLGIFGAYTRVTQVKDLKPNPFSFKN</sequence>
<evidence type="ECO:0000313" key="1">
    <source>
        <dbReference type="EMBL" id="QAR31186.1"/>
    </source>
</evidence>
<dbReference type="Pfam" id="PF14054">
    <property type="entry name" value="DUF4249"/>
    <property type="match status" value="1"/>
</dbReference>
<dbReference type="RefSeq" id="WP_128501631.1">
    <property type="nucleotide sequence ID" value="NZ_CP035107.1"/>
</dbReference>
<name>A0A3R5XU33_ORNRH</name>